<evidence type="ECO:0000313" key="1">
    <source>
        <dbReference type="EMBL" id="EJO87942.1"/>
    </source>
</evidence>
<protein>
    <submittedName>
        <fullName evidence="1">Uncharacterized protein</fullName>
    </submittedName>
</protein>
<accession>J4JUV4</accession>
<sequence>MATNQPWADDIPVYVQAGRVIDS</sequence>
<dbReference type="EMBL" id="AFVW02000005">
    <property type="protein sequence ID" value="EJO87942.1"/>
    <property type="molecule type" value="Genomic_DNA"/>
</dbReference>
<gene>
    <name evidence="1" type="ORF">MCOL_V218288</name>
</gene>
<proteinExistence type="predicted"/>
<dbReference type="Proteomes" id="UP000006455">
    <property type="component" value="Unassembled WGS sequence"/>
</dbReference>
<name>J4JUV4_9MYCO</name>
<comment type="caution">
    <text evidence="1">The sequence shown here is derived from an EMBL/GenBank/DDBJ whole genome shotgun (WGS) entry which is preliminary data.</text>
</comment>
<reference evidence="1 2" key="1">
    <citation type="journal article" date="2011" name="J. Bacteriol.">
        <title>Genome sequence of the Mycobacterium colombiense type strain, CECT 3035.</title>
        <authorList>
            <person name="Gonzalez-Perez M."/>
            <person name="Murcia M.I."/>
            <person name="Landsman D."/>
            <person name="Jordan I.K."/>
            <person name="Marino-Ramirez L."/>
        </authorList>
    </citation>
    <scope>NUCLEOTIDE SEQUENCE [LARGE SCALE GENOMIC DNA]</scope>
    <source>
        <strain evidence="1 2">CECT 3035</strain>
    </source>
</reference>
<organism evidence="1 2">
    <name type="scientific">Mycobacterium colombiense CECT 3035</name>
    <dbReference type="NCBI Taxonomy" id="1041522"/>
    <lineage>
        <taxon>Bacteria</taxon>
        <taxon>Bacillati</taxon>
        <taxon>Actinomycetota</taxon>
        <taxon>Actinomycetes</taxon>
        <taxon>Mycobacteriales</taxon>
        <taxon>Mycobacteriaceae</taxon>
        <taxon>Mycobacterium</taxon>
        <taxon>Mycobacterium avium complex (MAC)</taxon>
    </lineage>
</organism>
<dbReference type="AlphaFoldDB" id="J4JUV4"/>
<evidence type="ECO:0000313" key="2">
    <source>
        <dbReference type="Proteomes" id="UP000006455"/>
    </source>
</evidence>